<reference evidence="1" key="1">
    <citation type="submission" date="2019-08" db="EMBL/GenBank/DDBJ databases">
        <authorList>
            <person name="Kucharzyk K."/>
            <person name="Murdoch R.W."/>
            <person name="Higgins S."/>
            <person name="Loffler F."/>
        </authorList>
    </citation>
    <scope>NUCLEOTIDE SEQUENCE</scope>
</reference>
<dbReference type="AlphaFoldDB" id="A0A645HV10"/>
<comment type="caution">
    <text evidence="1">The sequence shown here is derived from an EMBL/GenBank/DDBJ whole genome shotgun (WGS) entry which is preliminary data.</text>
</comment>
<evidence type="ECO:0000313" key="1">
    <source>
        <dbReference type="EMBL" id="MPN42817.1"/>
    </source>
</evidence>
<gene>
    <name evidence="1" type="ORF">SDC9_190375</name>
</gene>
<name>A0A645HV10_9ZZZZ</name>
<sequence>MYQSLLNVPQGLRQTFLVHGLHDIVQRIRPECLQRISRIRGHEDDVGILCTVLQLHAEIDAVNPPHFDIEENNVRGFFQYKV</sequence>
<proteinExistence type="predicted"/>
<accession>A0A645HV10</accession>
<organism evidence="1">
    <name type="scientific">bioreactor metagenome</name>
    <dbReference type="NCBI Taxonomy" id="1076179"/>
    <lineage>
        <taxon>unclassified sequences</taxon>
        <taxon>metagenomes</taxon>
        <taxon>ecological metagenomes</taxon>
    </lineage>
</organism>
<dbReference type="EMBL" id="VSSQ01100808">
    <property type="protein sequence ID" value="MPN42817.1"/>
    <property type="molecule type" value="Genomic_DNA"/>
</dbReference>
<protein>
    <submittedName>
        <fullName evidence="1">Uncharacterized protein</fullName>
    </submittedName>
</protein>